<dbReference type="InterPro" id="IPR042171">
    <property type="entry name" value="Acyl-CoA_hotdog"/>
</dbReference>
<proteinExistence type="inferred from homology"/>
<keyword evidence="2" id="KW-0378">Hydrolase</keyword>
<comment type="caution">
    <text evidence="6">The sequence shown here is derived from an EMBL/GenBank/DDBJ whole genome shotgun (WGS) entry which is preliminary data.</text>
</comment>
<evidence type="ECO:0000259" key="4">
    <source>
        <dbReference type="Pfam" id="PF13622"/>
    </source>
</evidence>
<dbReference type="EMBL" id="BAABIG010000092">
    <property type="protein sequence ID" value="GAA4825188.1"/>
    <property type="molecule type" value="Genomic_DNA"/>
</dbReference>
<dbReference type="PANTHER" id="PTHR11066:SF34">
    <property type="entry name" value="ACYL-COENZYME A THIOESTERASE 8"/>
    <property type="match status" value="1"/>
</dbReference>
<dbReference type="Gene3D" id="2.40.160.210">
    <property type="entry name" value="Acyl-CoA thioesterase, double hotdog domain"/>
    <property type="match status" value="1"/>
</dbReference>
<name>A0ABP9D1G2_9ACTN</name>
<organism evidence="6 7">
    <name type="scientific">Streptomyces ziwulingensis</name>
    <dbReference type="NCBI Taxonomy" id="1045501"/>
    <lineage>
        <taxon>Bacteria</taxon>
        <taxon>Bacillati</taxon>
        <taxon>Actinomycetota</taxon>
        <taxon>Actinomycetes</taxon>
        <taxon>Kitasatosporales</taxon>
        <taxon>Streptomycetaceae</taxon>
        <taxon>Streptomyces</taxon>
    </lineage>
</organism>
<feature type="domain" description="Acyl-CoA thioesterase-like N-terminal HotDog" evidence="4">
    <location>
        <begin position="38"/>
        <end position="112"/>
    </location>
</feature>
<accession>A0ABP9D1G2</accession>
<dbReference type="CDD" id="cd03445">
    <property type="entry name" value="Thioesterase_II_repeat2"/>
    <property type="match status" value="1"/>
</dbReference>
<keyword evidence="7" id="KW-1185">Reference proteome</keyword>
<dbReference type="InterPro" id="IPR049450">
    <property type="entry name" value="ACOT8-like_C"/>
</dbReference>
<dbReference type="CDD" id="cd03444">
    <property type="entry name" value="Thioesterase_II_repeat1"/>
    <property type="match status" value="1"/>
</dbReference>
<protein>
    <submittedName>
        <fullName evidence="6">Acyl-CoA thioesterase II</fullName>
    </submittedName>
</protein>
<dbReference type="RefSeq" id="WP_345624632.1">
    <property type="nucleotide sequence ID" value="NZ_BAABIG010000092.1"/>
</dbReference>
<feature type="domain" description="Acyl-CoA thioesterase-like C-terminal" evidence="5">
    <location>
        <begin position="140"/>
        <end position="265"/>
    </location>
</feature>
<dbReference type="InterPro" id="IPR049449">
    <property type="entry name" value="TesB_ACOT8-like_N"/>
</dbReference>
<dbReference type="SUPFAM" id="SSF54637">
    <property type="entry name" value="Thioesterase/thiol ester dehydrase-isomerase"/>
    <property type="match status" value="2"/>
</dbReference>
<evidence type="ECO:0000256" key="3">
    <source>
        <dbReference type="SAM" id="MobiDB-lite"/>
    </source>
</evidence>
<sequence>MPTDATDDLWNDLLGCLDLTAVDGLAFEGRSQRLDHRRLFGGQLLAQFARAASRSLTGKELKSLHTQFLREGRTGEPVRYEAEVARQGRTFASVRLTARQGHGVIAVAHASLHAWEDGPDRQTVDPPAALPGPERRADLGLLPWESRAASDLDTEKAESPVHELWTRVPGAPRALAPALLAYATDLTPIGTALRPLAGVTQADAGKVFASAVTSHTVWFHRPFDNGQWLLLRQHSPLAAHGRCFGRGDVLTGTGQLVASFAQEALLRFA</sequence>
<gene>
    <name evidence="6" type="primary">tesB</name>
    <name evidence="6" type="ORF">GCM10023220_68860</name>
</gene>
<evidence type="ECO:0000259" key="5">
    <source>
        <dbReference type="Pfam" id="PF20789"/>
    </source>
</evidence>
<reference evidence="7" key="1">
    <citation type="journal article" date="2019" name="Int. J. Syst. Evol. Microbiol.">
        <title>The Global Catalogue of Microorganisms (GCM) 10K type strain sequencing project: providing services to taxonomists for standard genome sequencing and annotation.</title>
        <authorList>
            <consortium name="The Broad Institute Genomics Platform"/>
            <consortium name="The Broad Institute Genome Sequencing Center for Infectious Disease"/>
            <person name="Wu L."/>
            <person name="Ma J."/>
        </authorList>
    </citation>
    <scope>NUCLEOTIDE SEQUENCE [LARGE SCALE GENOMIC DNA]</scope>
    <source>
        <strain evidence="7">JCM 18081</strain>
    </source>
</reference>
<evidence type="ECO:0000313" key="7">
    <source>
        <dbReference type="Proteomes" id="UP001501265"/>
    </source>
</evidence>
<evidence type="ECO:0000256" key="1">
    <source>
        <dbReference type="ARBA" id="ARBA00006538"/>
    </source>
</evidence>
<feature type="region of interest" description="Disordered" evidence="3">
    <location>
        <begin position="117"/>
        <end position="136"/>
    </location>
</feature>
<comment type="similarity">
    <text evidence="1">Belongs to the C/M/P thioester hydrolase family.</text>
</comment>
<dbReference type="Pfam" id="PF20789">
    <property type="entry name" value="4HBT_3C"/>
    <property type="match status" value="1"/>
</dbReference>
<dbReference type="PANTHER" id="PTHR11066">
    <property type="entry name" value="ACYL-COA THIOESTERASE"/>
    <property type="match status" value="1"/>
</dbReference>
<evidence type="ECO:0000256" key="2">
    <source>
        <dbReference type="ARBA" id="ARBA00022801"/>
    </source>
</evidence>
<dbReference type="Pfam" id="PF13622">
    <property type="entry name" value="4HBT_3"/>
    <property type="match status" value="1"/>
</dbReference>
<dbReference type="Proteomes" id="UP001501265">
    <property type="component" value="Unassembled WGS sequence"/>
</dbReference>
<dbReference type="InterPro" id="IPR029069">
    <property type="entry name" value="HotDog_dom_sf"/>
</dbReference>
<dbReference type="InterPro" id="IPR003703">
    <property type="entry name" value="Acyl_CoA_thio"/>
</dbReference>
<evidence type="ECO:0000313" key="6">
    <source>
        <dbReference type="EMBL" id="GAA4825188.1"/>
    </source>
</evidence>